<keyword evidence="2" id="KW-1133">Transmembrane helix</keyword>
<protein>
    <submittedName>
        <fullName evidence="3">Uncharacterized protein</fullName>
    </submittedName>
</protein>
<feature type="compositionally biased region" description="Gly residues" evidence="1">
    <location>
        <begin position="120"/>
        <end position="129"/>
    </location>
</feature>
<keyword evidence="2" id="KW-0812">Transmembrane</keyword>
<feature type="compositionally biased region" description="Polar residues" evidence="1">
    <location>
        <begin position="133"/>
        <end position="142"/>
    </location>
</feature>
<feature type="region of interest" description="Disordered" evidence="1">
    <location>
        <begin position="93"/>
        <end position="154"/>
    </location>
</feature>
<evidence type="ECO:0000313" key="4">
    <source>
        <dbReference type="Proteomes" id="UP000294071"/>
    </source>
</evidence>
<dbReference type="EMBL" id="SDWT01000001">
    <property type="protein sequence ID" value="RYB94045.1"/>
    <property type="molecule type" value="Genomic_DNA"/>
</dbReference>
<accession>A0A4Q2S0Z9</accession>
<evidence type="ECO:0000256" key="2">
    <source>
        <dbReference type="SAM" id="Phobius"/>
    </source>
</evidence>
<dbReference type="Proteomes" id="UP000294071">
    <property type="component" value="Unassembled WGS sequence"/>
</dbReference>
<keyword evidence="2" id="KW-0472">Membrane</keyword>
<sequence>MTEPDLTPEQEAVRRLLADARHDGPTPPEVVARLDDALASLVAERASSPLPSERPPAPVVDLGARRRRTVGIGLLAAAAVVVAGVGLGQVLPIGSGTSNDSASSADGGGVERELGDQPADGGGSDGGGSSDSQLAPESQKSVSPFAGTPTVTADDPALRDELLVARSTAPAPAAGSGTSEAYAACDLPDLGRGRQVGAEVDGQPGLIVFRRPSGAAQQVELYVCGTAEPVRTITLPAP</sequence>
<organism evidence="3 4">
    <name type="scientific">Nocardioides oleivorans</name>
    <dbReference type="NCBI Taxonomy" id="273676"/>
    <lineage>
        <taxon>Bacteria</taxon>
        <taxon>Bacillati</taxon>
        <taxon>Actinomycetota</taxon>
        <taxon>Actinomycetes</taxon>
        <taxon>Propionibacteriales</taxon>
        <taxon>Nocardioidaceae</taxon>
        <taxon>Nocardioides</taxon>
    </lineage>
</organism>
<feature type="compositionally biased region" description="Low complexity" evidence="1">
    <location>
        <begin position="94"/>
        <end position="105"/>
    </location>
</feature>
<feature type="transmembrane region" description="Helical" evidence="2">
    <location>
        <begin position="72"/>
        <end position="91"/>
    </location>
</feature>
<evidence type="ECO:0000256" key="1">
    <source>
        <dbReference type="SAM" id="MobiDB-lite"/>
    </source>
</evidence>
<proteinExistence type="predicted"/>
<reference evidence="3 4" key="1">
    <citation type="submission" date="2019-01" db="EMBL/GenBank/DDBJ databases">
        <title>Novel species of Nocardioides.</title>
        <authorList>
            <person name="Liu Q."/>
            <person name="Xin Y.-H."/>
        </authorList>
    </citation>
    <scope>NUCLEOTIDE SEQUENCE [LARGE SCALE GENOMIC DNA]</scope>
    <source>
        <strain evidence="3 4">CGMCC 4.6882</strain>
    </source>
</reference>
<dbReference type="OrthoDB" id="3790815at2"/>
<name>A0A4Q2S0Z9_9ACTN</name>
<dbReference type="AlphaFoldDB" id="A0A4Q2S0Z9"/>
<comment type="caution">
    <text evidence="3">The sequence shown here is derived from an EMBL/GenBank/DDBJ whole genome shotgun (WGS) entry which is preliminary data.</text>
</comment>
<dbReference type="RefSeq" id="WP_129399399.1">
    <property type="nucleotide sequence ID" value="NZ_SDWT01000001.1"/>
</dbReference>
<evidence type="ECO:0000313" key="3">
    <source>
        <dbReference type="EMBL" id="RYB94045.1"/>
    </source>
</evidence>
<gene>
    <name evidence="3" type="ORF">EUA93_06575</name>
</gene>
<keyword evidence="4" id="KW-1185">Reference proteome</keyword>